<accession>A0A511JC97</accession>
<organism evidence="2 3">
    <name type="scientific">Cellulomonas composti</name>
    <dbReference type="NCBI Taxonomy" id="266130"/>
    <lineage>
        <taxon>Bacteria</taxon>
        <taxon>Bacillati</taxon>
        <taxon>Actinomycetota</taxon>
        <taxon>Actinomycetes</taxon>
        <taxon>Micrococcales</taxon>
        <taxon>Cellulomonadaceae</taxon>
        <taxon>Cellulomonas</taxon>
    </lineage>
</organism>
<dbReference type="Proteomes" id="UP000321720">
    <property type="component" value="Unassembled WGS sequence"/>
</dbReference>
<proteinExistence type="predicted"/>
<protein>
    <submittedName>
        <fullName evidence="2">Uncharacterized protein</fullName>
    </submittedName>
</protein>
<sequence>MVLGEQPRDLRADDTATQQRDAQAPCFGHDRPPDHVGRAKDRTAGRPGPPPSTTRLVGARRDAGNAAGRPRLRGTALRPDSVRVRPDQLTVRTVGAEKEVATLSLPR</sequence>
<feature type="region of interest" description="Disordered" evidence="1">
    <location>
        <begin position="1"/>
        <end position="73"/>
    </location>
</feature>
<dbReference type="EMBL" id="BJWG01000010">
    <property type="protein sequence ID" value="GEL95618.1"/>
    <property type="molecule type" value="Genomic_DNA"/>
</dbReference>
<reference evidence="2 3" key="1">
    <citation type="submission" date="2019-07" db="EMBL/GenBank/DDBJ databases">
        <title>Whole genome shotgun sequence of Cellulomonas composti NBRC 100758.</title>
        <authorList>
            <person name="Hosoyama A."/>
            <person name="Uohara A."/>
            <person name="Ohji S."/>
            <person name="Ichikawa N."/>
        </authorList>
    </citation>
    <scope>NUCLEOTIDE SEQUENCE [LARGE SCALE GENOMIC DNA]</scope>
    <source>
        <strain evidence="2 3">NBRC 100758</strain>
    </source>
</reference>
<feature type="compositionally biased region" description="Basic and acidic residues" evidence="1">
    <location>
        <begin position="28"/>
        <end position="44"/>
    </location>
</feature>
<evidence type="ECO:0000313" key="3">
    <source>
        <dbReference type="Proteomes" id="UP000321720"/>
    </source>
</evidence>
<gene>
    <name evidence="2" type="ORF">CCO02nite_22760</name>
</gene>
<keyword evidence="3" id="KW-1185">Reference proteome</keyword>
<feature type="compositionally biased region" description="Basic and acidic residues" evidence="1">
    <location>
        <begin position="1"/>
        <end position="14"/>
    </location>
</feature>
<name>A0A511JC97_9CELL</name>
<evidence type="ECO:0000313" key="2">
    <source>
        <dbReference type="EMBL" id="GEL95618.1"/>
    </source>
</evidence>
<evidence type="ECO:0000256" key="1">
    <source>
        <dbReference type="SAM" id="MobiDB-lite"/>
    </source>
</evidence>
<dbReference type="AlphaFoldDB" id="A0A511JC97"/>
<comment type="caution">
    <text evidence="2">The sequence shown here is derived from an EMBL/GenBank/DDBJ whole genome shotgun (WGS) entry which is preliminary data.</text>
</comment>